<reference evidence="1" key="1">
    <citation type="submission" date="2022-02" db="EMBL/GenBank/DDBJ databases">
        <title>Plant Genome Project.</title>
        <authorList>
            <person name="Zhang R.-G."/>
        </authorList>
    </citation>
    <scope>NUCLEOTIDE SEQUENCE</scope>
    <source>
        <strain evidence="1">AT1</strain>
    </source>
</reference>
<proteinExistence type="predicted"/>
<protein>
    <submittedName>
        <fullName evidence="1">Uncharacterized protein</fullName>
    </submittedName>
</protein>
<dbReference type="EMBL" id="CM046400">
    <property type="protein sequence ID" value="KAI8525181.1"/>
    <property type="molecule type" value="Genomic_DNA"/>
</dbReference>
<evidence type="ECO:0000313" key="1">
    <source>
        <dbReference type="EMBL" id="KAI8525181.1"/>
    </source>
</evidence>
<keyword evidence="2" id="KW-1185">Reference proteome</keyword>
<sequence>MILTTRKTRSTEKLCKYITGFTSSKPISTIGGWWRELAALEGFVTVEIVDPTPLGVTGTFVNLRDHPSAVVEVLRRLASCVDGASHGAFAMTRSLRWNNPCRRPDVHVCVCSRGDWLRTRVYLEAVFDAAMREYFVRTEGAFDIALTSFFHTRASAFTLNICFVFSPLWLKEDEVMNFNFASEYCFMERVRLAANSCVTKDINLPGDYGGFPAVPVHEWRRQIAALRRTLK</sequence>
<gene>
    <name evidence="1" type="ORF">RHMOL_Rhmol13G0209100</name>
</gene>
<evidence type="ECO:0000313" key="2">
    <source>
        <dbReference type="Proteomes" id="UP001062846"/>
    </source>
</evidence>
<name>A0ACC0L9I8_RHOML</name>
<organism evidence="1 2">
    <name type="scientific">Rhododendron molle</name>
    <name type="common">Chinese azalea</name>
    <name type="synonym">Azalea mollis</name>
    <dbReference type="NCBI Taxonomy" id="49168"/>
    <lineage>
        <taxon>Eukaryota</taxon>
        <taxon>Viridiplantae</taxon>
        <taxon>Streptophyta</taxon>
        <taxon>Embryophyta</taxon>
        <taxon>Tracheophyta</taxon>
        <taxon>Spermatophyta</taxon>
        <taxon>Magnoliopsida</taxon>
        <taxon>eudicotyledons</taxon>
        <taxon>Gunneridae</taxon>
        <taxon>Pentapetalae</taxon>
        <taxon>asterids</taxon>
        <taxon>Ericales</taxon>
        <taxon>Ericaceae</taxon>
        <taxon>Ericoideae</taxon>
        <taxon>Rhodoreae</taxon>
        <taxon>Rhododendron</taxon>
    </lineage>
</organism>
<dbReference type="Proteomes" id="UP001062846">
    <property type="component" value="Chromosome 13"/>
</dbReference>
<comment type="caution">
    <text evidence="1">The sequence shown here is derived from an EMBL/GenBank/DDBJ whole genome shotgun (WGS) entry which is preliminary data.</text>
</comment>
<accession>A0ACC0L9I8</accession>